<dbReference type="Proteomes" id="UP000092573">
    <property type="component" value="Chromosome"/>
</dbReference>
<dbReference type="KEGG" id="pyg:AWM70_19510"/>
<evidence type="ECO:0000313" key="1">
    <source>
        <dbReference type="EMBL" id="ANS76493.1"/>
    </source>
</evidence>
<name>A0A1B1N4Z1_9BACL</name>
<proteinExistence type="predicted"/>
<dbReference type="EMBL" id="CP014167">
    <property type="protein sequence ID" value="ANS76493.1"/>
    <property type="molecule type" value="Genomic_DNA"/>
</dbReference>
<organism evidence="1 2">
    <name type="scientific">Paenibacillus yonginensis</name>
    <dbReference type="NCBI Taxonomy" id="1462996"/>
    <lineage>
        <taxon>Bacteria</taxon>
        <taxon>Bacillati</taxon>
        <taxon>Bacillota</taxon>
        <taxon>Bacilli</taxon>
        <taxon>Bacillales</taxon>
        <taxon>Paenibacillaceae</taxon>
        <taxon>Paenibacillus</taxon>
    </lineage>
</organism>
<dbReference type="RefSeq" id="WP_068699202.1">
    <property type="nucleotide sequence ID" value="NZ_CP014167.1"/>
</dbReference>
<protein>
    <submittedName>
        <fullName evidence="1">Uncharacterized protein</fullName>
    </submittedName>
</protein>
<sequence>MLSVQELKVKLAHVLANKGIPPFVLANNISEANYDEISLYKRDQMIIVDMYYKDEETGEPLQFRYTYNKEEVLLKSEMIIAGRSSVMWDREAEIASLSKQIQQAEALVKL</sequence>
<dbReference type="AlphaFoldDB" id="A0A1B1N4Z1"/>
<evidence type="ECO:0000313" key="2">
    <source>
        <dbReference type="Proteomes" id="UP000092573"/>
    </source>
</evidence>
<reference evidence="1 2" key="1">
    <citation type="submission" date="2016-01" db="EMBL/GenBank/DDBJ databases">
        <title>Complete Genome Sequence of Paenibacillus yonginensis DCY84, a novel Plant Growth-Promoting Bacteria with Elicitation of Induced Systemic Resistance.</title>
        <authorList>
            <person name="Kim Y.J."/>
            <person name="Yang D.C."/>
            <person name="Sukweenadhi J."/>
        </authorList>
    </citation>
    <scope>NUCLEOTIDE SEQUENCE [LARGE SCALE GENOMIC DNA]</scope>
    <source>
        <strain evidence="1 2">DCY84</strain>
    </source>
</reference>
<dbReference type="STRING" id="1462996.AWM70_19510"/>
<accession>A0A1B1N4Z1</accession>
<gene>
    <name evidence="1" type="ORF">AWM70_19510</name>
</gene>
<keyword evidence="2" id="KW-1185">Reference proteome</keyword>